<keyword evidence="1" id="KW-0472">Membrane</keyword>
<dbReference type="Proteomes" id="UP001189429">
    <property type="component" value="Unassembled WGS sequence"/>
</dbReference>
<comment type="caution">
    <text evidence="2">The sequence shown here is derived from an EMBL/GenBank/DDBJ whole genome shotgun (WGS) entry which is preliminary data.</text>
</comment>
<dbReference type="EMBL" id="CAUYUJ010013669">
    <property type="protein sequence ID" value="CAK0836582.1"/>
    <property type="molecule type" value="Genomic_DNA"/>
</dbReference>
<accession>A0ABN9SVL7</accession>
<proteinExistence type="predicted"/>
<sequence length="195" mass="21425">MVDLMRDDACSTLRSAYPGEGHDFNLSTLCCLPKKPTGVDADRGEYFEGPGRVFEHIMEQVDYRTAEDSLEHYFHCPSIKFVALAYLRIPGFGKESFQLATSFANDEDLVCTAVLIYAAYCATDAFRAQGRVTPALARDAVEQHCRNGSNKFVVGLFGALLMSTMVLTGIVFLIGYLQKENEARKTAMVEAGIGG</sequence>
<keyword evidence="3" id="KW-1185">Reference proteome</keyword>
<feature type="transmembrane region" description="Helical" evidence="1">
    <location>
        <begin position="152"/>
        <end position="177"/>
    </location>
</feature>
<evidence type="ECO:0000313" key="2">
    <source>
        <dbReference type="EMBL" id="CAK0836582.1"/>
    </source>
</evidence>
<reference evidence="2" key="1">
    <citation type="submission" date="2023-10" db="EMBL/GenBank/DDBJ databases">
        <authorList>
            <person name="Chen Y."/>
            <person name="Shah S."/>
            <person name="Dougan E. K."/>
            <person name="Thang M."/>
            <person name="Chan C."/>
        </authorList>
    </citation>
    <scope>NUCLEOTIDE SEQUENCE [LARGE SCALE GENOMIC DNA]</scope>
</reference>
<protein>
    <submittedName>
        <fullName evidence="2">Uncharacterized protein</fullName>
    </submittedName>
</protein>
<evidence type="ECO:0000256" key="1">
    <source>
        <dbReference type="SAM" id="Phobius"/>
    </source>
</evidence>
<evidence type="ECO:0000313" key="3">
    <source>
        <dbReference type="Proteomes" id="UP001189429"/>
    </source>
</evidence>
<gene>
    <name evidence="2" type="ORF">PCOR1329_LOCUS33025</name>
</gene>
<keyword evidence="1" id="KW-1133">Transmembrane helix</keyword>
<name>A0ABN9SVL7_9DINO</name>
<organism evidence="2 3">
    <name type="scientific">Prorocentrum cordatum</name>
    <dbReference type="NCBI Taxonomy" id="2364126"/>
    <lineage>
        <taxon>Eukaryota</taxon>
        <taxon>Sar</taxon>
        <taxon>Alveolata</taxon>
        <taxon>Dinophyceae</taxon>
        <taxon>Prorocentrales</taxon>
        <taxon>Prorocentraceae</taxon>
        <taxon>Prorocentrum</taxon>
    </lineage>
</organism>
<keyword evidence="1" id="KW-0812">Transmembrane</keyword>